<reference evidence="1 2" key="1">
    <citation type="journal article" date="2019" name="Int. J. Syst. Evol. Microbiol.">
        <title>The Global Catalogue of Microorganisms (GCM) 10K type strain sequencing project: providing services to taxonomists for standard genome sequencing and annotation.</title>
        <authorList>
            <consortium name="The Broad Institute Genomics Platform"/>
            <consortium name="The Broad Institute Genome Sequencing Center for Infectious Disease"/>
            <person name="Wu L."/>
            <person name="Ma J."/>
        </authorList>
    </citation>
    <scope>NUCLEOTIDE SEQUENCE [LARGE SCALE GENOMIC DNA]</scope>
    <source>
        <strain evidence="1 2">JCM 17504</strain>
    </source>
</reference>
<evidence type="ECO:0008006" key="3">
    <source>
        <dbReference type="Google" id="ProtNLM"/>
    </source>
</evidence>
<dbReference type="EMBL" id="BAABKX010000022">
    <property type="protein sequence ID" value="GAA5062391.1"/>
    <property type="molecule type" value="Genomic_DNA"/>
</dbReference>
<name>A0AAV3UQK8_9EURY</name>
<dbReference type="Pfam" id="PF25212">
    <property type="entry name" value="HVO_A0114"/>
    <property type="match status" value="1"/>
</dbReference>
<dbReference type="InterPro" id="IPR036390">
    <property type="entry name" value="WH_DNA-bd_sf"/>
</dbReference>
<sequence length="139" mass="15850">MMPGKAYRQNTAAGRERIRMNQKTKFIRRLAEAGFDDVLLLSRSTAEEVLTEKRMELLTEIATDDLESMRDLGRRVDRDISIVKRDLDILYEAGVVEYEQNGRAKRPVLAHKNVFVKPVVFEGEPMEDATNHTGEIAAD</sequence>
<gene>
    <name evidence="1" type="ORF">GCM10025751_49680</name>
</gene>
<evidence type="ECO:0000313" key="2">
    <source>
        <dbReference type="Proteomes" id="UP001501729"/>
    </source>
</evidence>
<organism evidence="1 2">
    <name type="scientific">Haladaptatus pallidirubidus</name>
    <dbReference type="NCBI Taxonomy" id="1008152"/>
    <lineage>
        <taxon>Archaea</taxon>
        <taxon>Methanobacteriati</taxon>
        <taxon>Methanobacteriota</taxon>
        <taxon>Stenosarchaea group</taxon>
        <taxon>Halobacteria</taxon>
        <taxon>Halobacteriales</taxon>
        <taxon>Haladaptataceae</taxon>
        <taxon>Haladaptatus</taxon>
    </lineage>
</organism>
<proteinExistence type="predicted"/>
<evidence type="ECO:0000313" key="1">
    <source>
        <dbReference type="EMBL" id="GAA5062391.1"/>
    </source>
</evidence>
<comment type="caution">
    <text evidence="1">The sequence shown here is derived from an EMBL/GenBank/DDBJ whole genome shotgun (WGS) entry which is preliminary data.</text>
</comment>
<dbReference type="AlphaFoldDB" id="A0AAV3UQK8"/>
<dbReference type="SUPFAM" id="SSF46785">
    <property type="entry name" value="Winged helix' DNA-binding domain"/>
    <property type="match status" value="1"/>
</dbReference>
<keyword evidence="2" id="KW-1185">Reference proteome</keyword>
<protein>
    <recommendedName>
        <fullName evidence="3">Transcriptional regulator</fullName>
    </recommendedName>
</protein>
<accession>A0AAV3UQK8</accession>
<dbReference type="Proteomes" id="UP001501729">
    <property type="component" value="Unassembled WGS sequence"/>
</dbReference>